<evidence type="ECO:0000259" key="4">
    <source>
        <dbReference type="PROSITE" id="PS50887"/>
    </source>
</evidence>
<dbReference type="InterPro" id="IPR043128">
    <property type="entry name" value="Rev_trsase/Diguanyl_cyclase"/>
</dbReference>
<reference evidence="8" key="2">
    <citation type="journal article" date="2019" name="Int. J. Syst. Evol. Microbiol.">
        <title>The Global Catalogue of Microorganisms (GCM) 10K type strain sequencing project: providing services to taxonomists for standard genome sequencing and annotation.</title>
        <authorList>
            <consortium name="The Broad Institute Genomics Platform"/>
            <consortium name="The Broad Institute Genome Sequencing Center for Infectious Disease"/>
            <person name="Wu L."/>
            <person name="Ma J."/>
        </authorList>
    </citation>
    <scope>NUCLEOTIDE SEQUENCE [LARGE SCALE GENOMIC DNA]</scope>
    <source>
        <strain evidence="8">CGMCC 1.15931</strain>
    </source>
</reference>
<dbReference type="SMART" id="SM00267">
    <property type="entry name" value="GGDEF"/>
    <property type="match status" value="1"/>
</dbReference>
<evidence type="ECO:0000313" key="5">
    <source>
        <dbReference type="EMBL" id="GGC01999.1"/>
    </source>
</evidence>
<dbReference type="Proteomes" id="UP000430634">
    <property type="component" value="Unassembled WGS sequence"/>
</dbReference>
<dbReference type="InterPro" id="IPR029787">
    <property type="entry name" value="Nucleotide_cyclase"/>
</dbReference>
<dbReference type="EC" id="2.7.7.65" evidence="1"/>
<dbReference type="RefSeq" id="WP_155471097.1">
    <property type="nucleotide sequence ID" value="NZ_BMKG01000009.1"/>
</dbReference>
<comment type="caution">
    <text evidence="6">The sequence shown here is derived from an EMBL/GenBank/DDBJ whole genome shotgun (WGS) entry which is preliminary data.</text>
</comment>
<reference evidence="6 7" key="3">
    <citation type="submission" date="2019-11" db="EMBL/GenBank/DDBJ databases">
        <title>Type strains purchased from KCTC, JCM and DSMZ.</title>
        <authorList>
            <person name="Lu H."/>
        </authorList>
    </citation>
    <scope>NUCLEOTIDE SEQUENCE [LARGE SCALE GENOMIC DNA]</scope>
    <source>
        <strain evidence="6 7">KCTC 52429</strain>
    </source>
</reference>
<evidence type="ECO:0000313" key="8">
    <source>
        <dbReference type="Proteomes" id="UP000622638"/>
    </source>
</evidence>
<dbReference type="Proteomes" id="UP000622638">
    <property type="component" value="Unassembled WGS sequence"/>
</dbReference>
<dbReference type="PANTHER" id="PTHR45138:SF9">
    <property type="entry name" value="DIGUANYLATE CYCLASE DGCM-RELATED"/>
    <property type="match status" value="1"/>
</dbReference>
<reference evidence="5" key="4">
    <citation type="submission" date="2024-05" db="EMBL/GenBank/DDBJ databases">
        <authorList>
            <person name="Sun Q."/>
            <person name="Zhou Y."/>
        </authorList>
    </citation>
    <scope>NUCLEOTIDE SEQUENCE</scope>
    <source>
        <strain evidence="5">CGMCC 1.15931</strain>
    </source>
</reference>
<dbReference type="InterPro" id="IPR000160">
    <property type="entry name" value="GGDEF_dom"/>
</dbReference>
<feature type="transmembrane region" description="Helical" evidence="3">
    <location>
        <begin position="67"/>
        <end position="85"/>
    </location>
</feature>
<reference evidence="5" key="1">
    <citation type="journal article" date="2014" name="Int. J. Syst. Evol. Microbiol.">
        <title>Complete genome of a new Firmicutes species belonging to the dominant human colonic microbiota ('Ruminococcus bicirculans') reveals two chromosomes and a selective capacity to utilize plant glucans.</title>
        <authorList>
            <consortium name="NISC Comparative Sequencing Program"/>
            <person name="Wegmann U."/>
            <person name="Louis P."/>
            <person name="Goesmann A."/>
            <person name="Henrissat B."/>
            <person name="Duncan S.H."/>
            <person name="Flint H.J."/>
        </authorList>
    </citation>
    <scope>NUCLEOTIDE SEQUENCE</scope>
    <source>
        <strain evidence="5">CGMCC 1.15931</strain>
    </source>
</reference>
<feature type="transmembrane region" description="Helical" evidence="3">
    <location>
        <begin position="21"/>
        <end position="37"/>
    </location>
</feature>
<dbReference type="PANTHER" id="PTHR45138">
    <property type="entry name" value="REGULATORY COMPONENTS OF SENSORY TRANSDUCTION SYSTEM"/>
    <property type="match status" value="1"/>
</dbReference>
<feature type="transmembrane region" description="Helical" evidence="3">
    <location>
        <begin position="129"/>
        <end position="150"/>
    </location>
</feature>
<dbReference type="EMBL" id="BMKG01000009">
    <property type="protein sequence ID" value="GGC01999.1"/>
    <property type="molecule type" value="Genomic_DNA"/>
</dbReference>
<dbReference type="InterPro" id="IPR050469">
    <property type="entry name" value="Diguanylate_Cyclase"/>
</dbReference>
<feature type="transmembrane region" description="Helical" evidence="3">
    <location>
        <begin position="277"/>
        <end position="300"/>
    </location>
</feature>
<dbReference type="NCBIfam" id="TIGR00254">
    <property type="entry name" value="GGDEF"/>
    <property type="match status" value="1"/>
</dbReference>
<dbReference type="Gene3D" id="3.30.70.270">
    <property type="match status" value="1"/>
</dbReference>
<dbReference type="GO" id="GO:0052621">
    <property type="term" value="F:diguanylate cyclase activity"/>
    <property type="evidence" value="ECO:0007669"/>
    <property type="project" value="UniProtKB-EC"/>
</dbReference>
<keyword evidence="3" id="KW-0812">Transmembrane</keyword>
<dbReference type="GO" id="GO:0005886">
    <property type="term" value="C:plasma membrane"/>
    <property type="evidence" value="ECO:0007669"/>
    <property type="project" value="TreeGrafter"/>
</dbReference>
<keyword evidence="3" id="KW-1133">Transmembrane helix</keyword>
<dbReference type="Pfam" id="PF00990">
    <property type="entry name" value="GGDEF"/>
    <property type="match status" value="1"/>
</dbReference>
<feature type="transmembrane region" description="Helical" evidence="3">
    <location>
        <begin position="91"/>
        <end position="109"/>
    </location>
</feature>
<feature type="transmembrane region" description="Helical" evidence="3">
    <location>
        <begin position="156"/>
        <end position="178"/>
    </location>
</feature>
<comment type="catalytic activity">
    <reaction evidence="2">
        <text>2 GTP = 3',3'-c-di-GMP + 2 diphosphate</text>
        <dbReference type="Rhea" id="RHEA:24898"/>
        <dbReference type="ChEBI" id="CHEBI:33019"/>
        <dbReference type="ChEBI" id="CHEBI:37565"/>
        <dbReference type="ChEBI" id="CHEBI:58805"/>
        <dbReference type="EC" id="2.7.7.65"/>
    </reaction>
</comment>
<dbReference type="GO" id="GO:0043709">
    <property type="term" value="P:cell adhesion involved in single-species biofilm formation"/>
    <property type="evidence" value="ECO:0007669"/>
    <property type="project" value="TreeGrafter"/>
</dbReference>
<sequence length="483" mass="51209">MGSSKTAVDAQSAGGIDVKDALLVGVIVFVCSIFGIYTAPPGVLAAFWPTNAVLVGLLLRRRHPPGLAHWLAAATGYMVADLVMAHGWPKSAMLTCTNLMGVVTCYLLLSRMSDDYRALRHPRSMLRFVLVVASGGAAAGICGIFIHPVLFGGTPAYGFAFWFTTELVNYIAILPVMLTMPDLSRRLAGHKRRSDWPEWRIEQVAPLAAFAGSLWLGTQLGGPGVIPYPIPAMLWCALTYSLFATAGITLFFSMWTLLAISSGTLVIGANFDSQQAIMSLRVGVTLTALAPLTVASVMVARNELLSRLKHAASHDPMTHVLNRGGFMTHAEELLATPAVVRRPLAVLMMDIDFFKKVNDTHGHAAGDAVLVSFAQLAEGCLRGGDLLGRLGGEEFAVLLPGCSVDDARAIAQRICDAFAAHPVTVGDGATLQSTVSIGVGCWTHPGTSVEAMLSAADAALYAAKRSGRNRVVLGDTRKPATAT</sequence>
<evidence type="ECO:0000256" key="3">
    <source>
        <dbReference type="SAM" id="Phobius"/>
    </source>
</evidence>
<dbReference type="EMBL" id="WNKZ01000035">
    <property type="protein sequence ID" value="MTV53789.1"/>
    <property type="molecule type" value="Genomic_DNA"/>
</dbReference>
<feature type="domain" description="GGDEF" evidence="4">
    <location>
        <begin position="342"/>
        <end position="476"/>
    </location>
</feature>
<gene>
    <name evidence="5" type="primary">pleD</name>
    <name evidence="5" type="ORF">GCM10011572_24880</name>
    <name evidence="6" type="ORF">GM672_13730</name>
</gene>
<dbReference type="AlphaFoldDB" id="A0A6I3SXM5"/>
<dbReference type="GO" id="GO:1902201">
    <property type="term" value="P:negative regulation of bacterial-type flagellum-dependent cell motility"/>
    <property type="evidence" value="ECO:0007669"/>
    <property type="project" value="TreeGrafter"/>
</dbReference>
<dbReference type="PROSITE" id="PS50887">
    <property type="entry name" value="GGDEF"/>
    <property type="match status" value="1"/>
</dbReference>
<dbReference type="FunFam" id="3.30.70.270:FF:000001">
    <property type="entry name" value="Diguanylate cyclase domain protein"/>
    <property type="match status" value="1"/>
</dbReference>
<evidence type="ECO:0000256" key="1">
    <source>
        <dbReference type="ARBA" id="ARBA00012528"/>
    </source>
</evidence>
<evidence type="ECO:0000313" key="6">
    <source>
        <dbReference type="EMBL" id="MTV53789.1"/>
    </source>
</evidence>
<keyword evidence="8" id="KW-1185">Reference proteome</keyword>
<protein>
    <recommendedName>
        <fullName evidence="1">diguanylate cyclase</fullName>
        <ecNumber evidence="1">2.7.7.65</ecNumber>
    </recommendedName>
</protein>
<dbReference type="OrthoDB" id="9813903at2"/>
<evidence type="ECO:0000313" key="7">
    <source>
        <dbReference type="Proteomes" id="UP000430634"/>
    </source>
</evidence>
<keyword evidence="3" id="KW-0472">Membrane</keyword>
<feature type="transmembrane region" description="Helical" evidence="3">
    <location>
        <begin position="250"/>
        <end position="271"/>
    </location>
</feature>
<accession>A0A6I3SXM5</accession>
<proteinExistence type="predicted"/>
<evidence type="ECO:0000256" key="2">
    <source>
        <dbReference type="ARBA" id="ARBA00034247"/>
    </source>
</evidence>
<organism evidence="6 7">
    <name type="scientific">Pseudoduganella buxea</name>
    <dbReference type="NCBI Taxonomy" id="1949069"/>
    <lineage>
        <taxon>Bacteria</taxon>
        <taxon>Pseudomonadati</taxon>
        <taxon>Pseudomonadota</taxon>
        <taxon>Betaproteobacteria</taxon>
        <taxon>Burkholderiales</taxon>
        <taxon>Oxalobacteraceae</taxon>
        <taxon>Telluria group</taxon>
        <taxon>Pseudoduganella</taxon>
    </lineage>
</organism>
<name>A0A6I3SXM5_9BURK</name>
<dbReference type="CDD" id="cd01949">
    <property type="entry name" value="GGDEF"/>
    <property type="match status" value="1"/>
</dbReference>
<feature type="transmembrane region" description="Helical" evidence="3">
    <location>
        <begin position="43"/>
        <end position="60"/>
    </location>
</feature>
<dbReference type="SUPFAM" id="SSF55073">
    <property type="entry name" value="Nucleotide cyclase"/>
    <property type="match status" value="1"/>
</dbReference>